<dbReference type="Proteomes" id="UP001500307">
    <property type="component" value="Unassembled WGS sequence"/>
</dbReference>
<evidence type="ECO:0000256" key="1">
    <source>
        <dbReference type="SAM" id="MobiDB-lite"/>
    </source>
</evidence>
<feature type="region of interest" description="Disordered" evidence="1">
    <location>
        <begin position="1"/>
        <end position="33"/>
    </location>
</feature>
<dbReference type="EMBL" id="BAABGU010000033">
    <property type="protein sequence ID" value="GAA4576896.1"/>
    <property type="molecule type" value="Genomic_DNA"/>
</dbReference>
<reference evidence="3" key="1">
    <citation type="journal article" date="2019" name="Int. J. Syst. Evol. Microbiol.">
        <title>The Global Catalogue of Microorganisms (GCM) 10K type strain sequencing project: providing services to taxonomists for standard genome sequencing and annotation.</title>
        <authorList>
            <consortium name="The Broad Institute Genomics Platform"/>
            <consortium name="The Broad Institute Genome Sequencing Center for Infectious Disease"/>
            <person name="Wu L."/>
            <person name="Ma J."/>
        </authorList>
    </citation>
    <scope>NUCLEOTIDE SEQUENCE [LARGE SCALE GENOMIC DNA]</scope>
    <source>
        <strain evidence="3">JCM 3175</strain>
    </source>
</reference>
<comment type="caution">
    <text evidence="2">The sequence shown here is derived from an EMBL/GenBank/DDBJ whole genome shotgun (WGS) entry which is preliminary data.</text>
</comment>
<protein>
    <recommendedName>
        <fullName evidence="4">YwqJ-like deaminase</fullName>
    </recommendedName>
</protein>
<evidence type="ECO:0000313" key="3">
    <source>
        <dbReference type="Proteomes" id="UP001500307"/>
    </source>
</evidence>
<name>A0ABP8SXY6_9ACTN</name>
<proteinExistence type="predicted"/>
<evidence type="ECO:0000313" key="2">
    <source>
        <dbReference type="EMBL" id="GAA4576896.1"/>
    </source>
</evidence>
<accession>A0ABP8SXY6</accession>
<gene>
    <name evidence="2" type="ORF">GCM10023176_49330</name>
</gene>
<evidence type="ECO:0008006" key="4">
    <source>
        <dbReference type="Google" id="ProtNLM"/>
    </source>
</evidence>
<keyword evidence="3" id="KW-1185">Reference proteome</keyword>
<sequence length="88" mass="9293">MPPLARPDMAGAGALGRCSTHRRPLLREPAGDLAEQIETDRLAAESRALLADDTAPVLPRPSKRRGTCPDCTRTLAAAAVAYVNGDDL</sequence>
<dbReference type="RefSeq" id="WP_346123301.1">
    <property type="nucleotide sequence ID" value="NZ_BAABGU010000033.1"/>
</dbReference>
<organism evidence="2 3">
    <name type="scientific">Micromonospora coerulea</name>
    <dbReference type="NCBI Taxonomy" id="47856"/>
    <lineage>
        <taxon>Bacteria</taxon>
        <taxon>Bacillati</taxon>
        <taxon>Actinomycetota</taxon>
        <taxon>Actinomycetes</taxon>
        <taxon>Micromonosporales</taxon>
        <taxon>Micromonosporaceae</taxon>
        <taxon>Micromonospora</taxon>
    </lineage>
</organism>